<evidence type="ECO:0000256" key="1">
    <source>
        <dbReference type="ARBA" id="ARBA00022723"/>
    </source>
</evidence>
<dbReference type="AlphaFoldDB" id="A0A1G6IQX8"/>
<organism evidence="7 8">
    <name type="scientific">Parafannyhessea umbonata</name>
    <dbReference type="NCBI Taxonomy" id="604330"/>
    <lineage>
        <taxon>Bacteria</taxon>
        <taxon>Bacillati</taxon>
        <taxon>Actinomycetota</taxon>
        <taxon>Coriobacteriia</taxon>
        <taxon>Coriobacteriales</taxon>
        <taxon>Atopobiaceae</taxon>
        <taxon>Parafannyhessea</taxon>
    </lineage>
</organism>
<evidence type="ECO:0000313" key="8">
    <source>
        <dbReference type="Proteomes" id="UP000198528"/>
    </source>
</evidence>
<dbReference type="RefSeq" id="WP_176763051.1">
    <property type="nucleotide sequence ID" value="NZ_FMZL01000003.1"/>
</dbReference>
<evidence type="ECO:0000259" key="6">
    <source>
        <dbReference type="Pfam" id="PF04909"/>
    </source>
</evidence>
<evidence type="ECO:0000313" key="7">
    <source>
        <dbReference type="EMBL" id="SDC08156.1"/>
    </source>
</evidence>
<dbReference type="InterPro" id="IPR006680">
    <property type="entry name" value="Amidohydro-rel"/>
</dbReference>
<dbReference type="GO" id="GO:0016787">
    <property type="term" value="F:hydrolase activity"/>
    <property type="evidence" value="ECO:0007669"/>
    <property type="project" value="UniProtKB-KW"/>
</dbReference>
<gene>
    <name evidence="7" type="ORF">SAMN04487824_1037</name>
</gene>
<keyword evidence="1" id="KW-0479">Metal-binding</keyword>
<keyword evidence="3" id="KW-0456">Lyase</keyword>
<keyword evidence="8" id="KW-1185">Reference proteome</keyword>
<proteinExistence type="predicted"/>
<dbReference type="PANTHER" id="PTHR21240">
    <property type="entry name" value="2-AMINO-3-CARBOXYLMUCONATE-6-SEMIALDEHYDE DECARBOXYLASE"/>
    <property type="match status" value="1"/>
</dbReference>
<dbReference type="GO" id="GO:0047596">
    <property type="term" value="F:6-methylsalicylate decarboxylase activity"/>
    <property type="evidence" value="ECO:0007669"/>
    <property type="project" value="UniProtKB-EC"/>
</dbReference>
<dbReference type="GO" id="GO:0005829">
    <property type="term" value="C:cytosol"/>
    <property type="evidence" value="ECO:0007669"/>
    <property type="project" value="TreeGrafter"/>
</dbReference>
<dbReference type="GO" id="GO:0046872">
    <property type="term" value="F:metal ion binding"/>
    <property type="evidence" value="ECO:0007669"/>
    <property type="project" value="UniProtKB-KW"/>
</dbReference>
<accession>A0A1G6IQX8</accession>
<feature type="domain" description="Amidohydrolase-related" evidence="6">
    <location>
        <begin position="21"/>
        <end position="329"/>
    </location>
</feature>
<evidence type="ECO:0000256" key="3">
    <source>
        <dbReference type="ARBA" id="ARBA00023239"/>
    </source>
</evidence>
<dbReference type="GO" id="GO:0019748">
    <property type="term" value="P:secondary metabolic process"/>
    <property type="evidence" value="ECO:0007669"/>
    <property type="project" value="TreeGrafter"/>
</dbReference>
<keyword evidence="2" id="KW-0862">Zinc</keyword>
<keyword evidence="7" id="KW-0378">Hydrolase</keyword>
<dbReference type="Gene3D" id="3.20.20.140">
    <property type="entry name" value="Metal-dependent hydrolases"/>
    <property type="match status" value="1"/>
</dbReference>
<dbReference type="Pfam" id="PF04909">
    <property type="entry name" value="Amidohydro_2"/>
    <property type="match status" value="1"/>
</dbReference>
<dbReference type="STRING" id="604330.SAMN04489857_1558"/>
<dbReference type="InterPro" id="IPR032466">
    <property type="entry name" value="Metal_Hydrolase"/>
</dbReference>
<evidence type="ECO:0000256" key="4">
    <source>
        <dbReference type="ARBA" id="ARBA00036832"/>
    </source>
</evidence>
<name>A0A1G6IQX8_9ACTN</name>
<evidence type="ECO:0000256" key="5">
    <source>
        <dbReference type="ARBA" id="ARBA00038889"/>
    </source>
</evidence>
<sequence length="334" mass="35691">MPTCDSGCVHTAAQGLPRLFDVHQHVLPPAYLDALARAGIDPAREDGFPTPSWDELDARAFAEGANIGFSLFSISSPHVNWGDDAASAEVCRALNDYMSSLCASCDAPRGFAAVLPLPDVASSIAEARRALALQGALGVKVPTNACGTYLGDPSLDPLMAYLDTRHAVVTIHPTKPAAVPAGQFAARHAPLFEFLADTTRAVLNLVTEGVLDRYPNVRWVVPHCGAFVPEVAHRMDGISHVLVPAGMMSNVDVLLAVRSLYFDLAGDAEPVMLDALLKVADPTHLLYGSDWPYTPAPLALRKAEALFHGPHAKVIEGAAWQNAARLYGFWQVSL</sequence>
<dbReference type="EC" id="4.1.1.52" evidence="5"/>
<protein>
    <recommendedName>
        <fullName evidence="5">6-methylsalicylate decarboxylase</fullName>
        <ecNumber evidence="5">4.1.1.52</ecNumber>
    </recommendedName>
</protein>
<dbReference type="InterPro" id="IPR032465">
    <property type="entry name" value="ACMSD"/>
</dbReference>
<evidence type="ECO:0000256" key="2">
    <source>
        <dbReference type="ARBA" id="ARBA00022833"/>
    </source>
</evidence>
<reference evidence="8" key="1">
    <citation type="submission" date="2016-10" db="EMBL/GenBank/DDBJ databases">
        <authorList>
            <person name="Varghese N."/>
            <person name="Submissions S."/>
        </authorList>
    </citation>
    <scope>NUCLEOTIDE SEQUENCE [LARGE SCALE GENOMIC DNA]</scope>
    <source>
        <strain evidence="8">DSM 22619</strain>
    </source>
</reference>
<dbReference type="Proteomes" id="UP000198528">
    <property type="component" value="Unassembled WGS sequence"/>
</dbReference>
<dbReference type="PANTHER" id="PTHR21240:SF29">
    <property type="entry name" value="AMIDOHYDROLASE-RELATED DOMAIN-CONTAINING PROTEIN"/>
    <property type="match status" value="1"/>
</dbReference>
<comment type="catalytic activity">
    <reaction evidence="4">
        <text>6-methylsalicylate + H(+) = 3-methylphenol + CO2</text>
        <dbReference type="Rhea" id="RHEA:23112"/>
        <dbReference type="ChEBI" id="CHEBI:15378"/>
        <dbReference type="ChEBI" id="CHEBI:16526"/>
        <dbReference type="ChEBI" id="CHEBI:17231"/>
        <dbReference type="ChEBI" id="CHEBI:36658"/>
        <dbReference type="EC" id="4.1.1.52"/>
    </reaction>
    <physiologicalReaction direction="left-to-right" evidence="4">
        <dbReference type="Rhea" id="RHEA:23113"/>
    </physiologicalReaction>
</comment>
<dbReference type="SUPFAM" id="SSF51556">
    <property type="entry name" value="Metallo-dependent hydrolases"/>
    <property type="match status" value="1"/>
</dbReference>
<dbReference type="EMBL" id="FMZL01000003">
    <property type="protein sequence ID" value="SDC08156.1"/>
    <property type="molecule type" value="Genomic_DNA"/>
</dbReference>